<dbReference type="InterPro" id="IPR011009">
    <property type="entry name" value="Kinase-like_dom_sf"/>
</dbReference>
<dbReference type="PANTHER" id="PTHR11909">
    <property type="entry name" value="CASEIN KINASE-RELATED"/>
    <property type="match status" value="1"/>
</dbReference>
<accession>A0AAD1UKY0</accession>
<dbReference type="Proteomes" id="UP001295684">
    <property type="component" value="Unassembled WGS sequence"/>
</dbReference>
<protein>
    <submittedName>
        <fullName evidence="1">Uncharacterized protein</fullName>
    </submittedName>
</protein>
<keyword evidence="2" id="KW-1185">Reference proteome</keyword>
<dbReference type="InterPro" id="IPR050235">
    <property type="entry name" value="CK1_Ser-Thr_kinase"/>
</dbReference>
<dbReference type="AlphaFoldDB" id="A0AAD1UKY0"/>
<sequence>MNTLEKGPVKLLQVSKLSSFHEEPSLSGFSQNDMKNTLFFFENLELLLGKKLRQIHESGYIVGKFTPRNIENLISYRLIDSTLGLLELTKIGTKISHEAHYKDDILYTSLNYDAHGTATIRDDLESICYLLIYCINKTLPWCPDQSESMANVASASEIKSLCNNNELCYGLPSEIYRYLKYIKRTGPNFELDYSKLCEFLSGMYKHISFKDFLFKSSSKKPKRIDDSCKFKSREIISFSSEHSMNSFAGRMLNISNKLSNNSSSNACPRLKPKRKRYDGNYVRKRYQGSQITATKGSSTCKNLGKSPITPKEFIGLSIYQVSSKNPREFSKMSGSMSHEWKNKSLRYGIGSRLQLKDLRISSVISRRSKCQSINEKVEDIDDLTALSAECVTVGRINISNPNKSVFQN</sequence>
<dbReference type="SUPFAM" id="SSF56112">
    <property type="entry name" value="Protein kinase-like (PK-like)"/>
    <property type="match status" value="1"/>
</dbReference>
<evidence type="ECO:0000313" key="1">
    <source>
        <dbReference type="EMBL" id="CAI2370667.1"/>
    </source>
</evidence>
<name>A0AAD1UKY0_EUPCR</name>
<reference evidence="1" key="1">
    <citation type="submission" date="2023-07" db="EMBL/GenBank/DDBJ databases">
        <authorList>
            <consortium name="AG Swart"/>
            <person name="Singh M."/>
            <person name="Singh A."/>
            <person name="Seah K."/>
            <person name="Emmerich C."/>
        </authorList>
    </citation>
    <scope>NUCLEOTIDE SEQUENCE</scope>
    <source>
        <strain evidence="1">DP1</strain>
    </source>
</reference>
<evidence type="ECO:0000313" key="2">
    <source>
        <dbReference type="Proteomes" id="UP001295684"/>
    </source>
</evidence>
<dbReference type="Gene3D" id="1.10.510.10">
    <property type="entry name" value="Transferase(Phosphotransferase) domain 1"/>
    <property type="match status" value="1"/>
</dbReference>
<gene>
    <name evidence="1" type="ORF">ECRASSUSDP1_LOCUS11984</name>
</gene>
<dbReference type="EMBL" id="CAMPGE010011866">
    <property type="protein sequence ID" value="CAI2370667.1"/>
    <property type="molecule type" value="Genomic_DNA"/>
</dbReference>
<comment type="caution">
    <text evidence="1">The sequence shown here is derived from an EMBL/GenBank/DDBJ whole genome shotgun (WGS) entry which is preliminary data.</text>
</comment>
<proteinExistence type="predicted"/>
<organism evidence="1 2">
    <name type="scientific">Euplotes crassus</name>
    <dbReference type="NCBI Taxonomy" id="5936"/>
    <lineage>
        <taxon>Eukaryota</taxon>
        <taxon>Sar</taxon>
        <taxon>Alveolata</taxon>
        <taxon>Ciliophora</taxon>
        <taxon>Intramacronucleata</taxon>
        <taxon>Spirotrichea</taxon>
        <taxon>Hypotrichia</taxon>
        <taxon>Euplotida</taxon>
        <taxon>Euplotidae</taxon>
        <taxon>Moneuplotes</taxon>
    </lineage>
</organism>